<dbReference type="OrthoDB" id="2317065at2759"/>
<gene>
    <name evidence="4" type="ORF">INT43_006826</name>
</gene>
<dbReference type="Pfam" id="PF07470">
    <property type="entry name" value="Glyco_hydro_88"/>
    <property type="match status" value="1"/>
</dbReference>
<proteinExistence type="inferred from homology"/>
<reference evidence="4" key="1">
    <citation type="submission" date="2020-12" db="EMBL/GenBank/DDBJ databases">
        <title>Metabolic potential, ecology and presence of endohyphal bacteria is reflected in genomic diversity of Mucoromycotina.</title>
        <authorList>
            <person name="Muszewska A."/>
            <person name="Okrasinska A."/>
            <person name="Steczkiewicz K."/>
            <person name="Drgas O."/>
            <person name="Orlowska M."/>
            <person name="Perlinska-Lenart U."/>
            <person name="Aleksandrzak-Piekarczyk T."/>
            <person name="Szatraj K."/>
            <person name="Zielenkiewicz U."/>
            <person name="Pilsyk S."/>
            <person name="Malc E."/>
            <person name="Mieczkowski P."/>
            <person name="Kruszewska J.S."/>
            <person name="Biernat P."/>
            <person name="Pawlowska J."/>
        </authorList>
    </citation>
    <scope>NUCLEOTIDE SEQUENCE</scope>
    <source>
        <strain evidence="4">WA0000067209</strain>
    </source>
</reference>
<feature type="compositionally biased region" description="Polar residues" evidence="3">
    <location>
        <begin position="1"/>
        <end position="16"/>
    </location>
</feature>
<dbReference type="InterPro" id="IPR010905">
    <property type="entry name" value="Glyco_hydro_88"/>
</dbReference>
<keyword evidence="1" id="KW-0378">Hydrolase</keyword>
<dbReference type="GO" id="GO:0052757">
    <property type="term" value="F:chondroitin hydrolase activity"/>
    <property type="evidence" value="ECO:0007669"/>
    <property type="project" value="TreeGrafter"/>
</dbReference>
<dbReference type="InterPro" id="IPR008928">
    <property type="entry name" value="6-hairpin_glycosidase_sf"/>
</dbReference>
<evidence type="ECO:0000313" key="4">
    <source>
        <dbReference type="EMBL" id="KAG2181901.1"/>
    </source>
</evidence>
<evidence type="ECO:0000256" key="3">
    <source>
        <dbReference type="SAM" id="MobiDB-lite"/>
    </source>
</evidence>
<dbReference type="Gene3D" id="1.50.10.10">
    <property type="match status" value="1"/>
</dbReference>
<comment type="similarity">
    <text evidence="2">Belongs to the glycosyl hydrolase 88 family.</text>
</comment>
<accession>A0A8H7PXG3</accession>
<keyword evidence="5" id="KW-1185">Reference proteome</keyword>
<dbReference type="InterPro" id="IPR012341">
    <property type="entry name" value="6hp_glycosidase-like_sf"/>
</dbReference>
<dbReference type="GO" id="GO:0000272">
    <property type="term" value="P:polysaccharide catabolic process"/>
    <property type="evidence" value="ECO:0007669"/>
    <property type="project" value="TreeGrafter"/>
</dbReference>
<dbReference type="InterPro" id="IPR052369">
    <property type="entry name" value="UG_Glycosaminoglycan_Hydrolase"/>
</dbReference>
<dbReference type="Proteomes" id="UP000654370">
    <property type="component" value="Unassembled WGS sequence"/>
</dbReference>
<dbReference type="PANTHER" id="PTHR36845">
    <property type="entry name" value="HYDROLASE, PUTATIVE (AFU_ORTHOLOGUE AFUA_7G05090)-RELATED"/>
    <property type="match status" value="1"/>
</dbReference>
<feature type="region of interest" description="Disordered" evidence="3">
    <location>
        <begin position="1"/>
        <end position="20"/>
    </location>
</feature>
<evidence type="ECO:0008006" key="6">
    <source>
        <dbReference type="Google" id="ProtNLM"/>
    </source>
</evidence>
<organism evidence="4 5">
    <name type="scientific">Mortierella isabellina</name>
    <name type="common">Filamentous fungus</name>
    <name type="synonym">Umbelopsis isabellina</name>
    <dbReference type="NCBI Taxonomy" id="91625"/>
    <lineage>
        <taxon>Eukaryota</taxon>
        <taxon>Fungi</taxon>
        <taxon>Fungi incertae sedis</taxon>
        <taxon>Mucoromycota</taxon>
        <taxon>Mucoromycotina</taxon>
        <taxon>Umbelopsidomycetes</taxon>
        <taxon>Umbelopsidales</taxon>
        <taxon>Umbelopsidaceae</taxon>
        <taxon>Umbelopsis</taxon>
    </lineage>
</organism>
<protein>
    <recommendedName>
        <fullName evidence="6">Unsaturated glucuronyl hydrolase</fullName>
    </recommendedName>
</protein>
<dbReference type="AlphaFoldDB" id="A0A8H7PXG3"/>
<evidence type="ECO:0000256" key="1">
    <source>
        <dbReference type="ARBA" id="ARBA00022801"/>
    </source>
</evidence>
<dbReference type="SUPFAM" id="SSF48208">
    <property type="entry name" value="Six-hairpin glycosidases"/>
    <property type="match status" value="1"/>
</dbReference>
<evidence type="ECO:0000256" key="2">
    <source>
        <dbReference type="ARBA" id="ARBA00038358"/>
    </source>
</evidence>
<name>A0A8H7PXG3_MORIS</name>
<dbReference type="PANTHER" id="PTHR36845:SF1">
    <property type="entry name" value="HYDROLASE, PUTATIVE (AFU_ORTHOLOGUE AFUA_7G05090)-RELATED"/>
    <property type="match status" value="1"/>
</dbReference>
<evidence type="ECO:0000313" key="5">
    <source>
        <dbReference type="Proteomes" id="UP000654370"/>
    </source>
</evidence>
<comment type="caution">
    <text evidence="4">The sequence shown here is derived from an EMBL/GenBank/DDBJ whole genome shotgun (WGS) entry which is preliminary data.</text>
</comment>
<sequence length="410" mass="46461">MTQSSENTHTPSATKDQANKVDIEGLLSPEIYNTIWKVAAPALEKKNPPTGFPHYTTPGTDKYEYNPPFRWTSGFFPGSIWALYERQLKNTSDAGSAPISKEQLLKAGRHWEAGLVEQQFNTNTHDIGFLIMPAFQRDYELTGNKEALDIIIQAAKSLTTRYSPKTKAIRSWDQKVSKSYSYTDMDKYFLVIIDNMMNLELLYYAAEKSGNKDFYDIATTHAETTLKNHFRSDNSSYHLVVYDTQTGDVTGKMTHQGYADESTWSRGQAWALYGYAVTYKYTKDPKFLDASKKFTEMFLSRVTEDGIVYWDFDAERPTYWDVSAAMIACSGMLLQQQLDPTLNYLPHVCKILSRVIVEASGKGDTILEHSTVNNNGDAMPGQRIADTGLVYADYYFIETGNRLLDMGLIN</sequence>
<dbReference type="EMBL" id="JAEPQZ010000004">
    <property type="protein sequence ID" value="KAG2181901.1"/>
    <property type="molecule type" value="Genomic_DNA"/>
</dbReference>